<keyword evidence="7 8" id="KW-0472">Membrane</keyword>
<evidence type="ECO:0000256" key="1">
    <source>
        <dbReference type="ARBA" id="ARBA00004141"/>
    </source>
</evidence>
<feature type="transmembrane region" description="Helical" evidence="8">
    <location>
        <begin position="155"/>
        <end position="172"/>
    </location>
</feature>
<sequence>MAEASARPVYWWRVVTVKTLMHLLALLPLVGLFWAANAGRLGGDPVQYIIHFTGKGALNCLMITLLLTPLARKFKQGWLLQCRRLIGLYVILYASVHLLSFIALDLVWDWSLLASEIVERPYILLGMLSWSLLLALTVTSPMAVRRRMGGQWQRLHFWIYPLILLVVWHYYWSVRSEVVEPIIYALVAIWLLSLRKDKLKAFAKPIWSKQPKTKTKVA</sequence>
<evidence type="ECO:0000313" key="10">
    <source>
        <dbReference type="EMBL" id="GLP96473.1"/>
    </source>
</evidence>
<keyword evidence="8" id="KW-1003">Cell membrane</keyword>
<evidence type="ECO:0000256" key="6">
    <source>
        <dbReference type="ARBA" id="ARBA00023004"/>
    </source>
</evidence>
<dbReference type="GO" id="GO:0005886">
    <property type="term" value="C:plasma membrane"/>
    <property type="evidence" value="ECO:0007669"/>
    <property type="project" value="UniProtKB-SubCell"/>
</dbReference>
<comment type="similarity">
    <text evidence="8">Belongs to the MsrQ family.</text>
</comment>
<dbReference type="RefSeq" id="WP_095505097.1">
    <property type="nucleotide sequence ID" value="NZ_BSNC01000004.1"/>
</dbReference>
<dbReference type="InterPro" id="IPR022837">
    <property type="entry name" value="MsrQ-like"/>
</dbReference>
<accession>A0AA37RWN1</accession>
<dbReference type="EMBL" id="BSNC01000004">
    <property type="protein sequence ID" value="GLP96473.1"/>
    <property type="molecule type" value="Genomic_DNA"/>
</dbReference>
<keyword evidence="5 8" id="KW-1133">Transmembrane helix</keyword>
<evidence type="ECO:0000256" key="8">
    <source>
        <dbReference type="HAMAP-Rule" id="MF_01207"/>
    </source>
</evidence>
<comment type="cofactor">
    <cofactor evidence="8">
        <name>heme b</name>
        <dbReference type="ChEBI" id="CHEBI:60344"/>
    </cofactor>
    <text evidence="8">Binds 1 heme b (iron(II)-protoporphyrin IX) group per subunit.</text>
</comment>
<evidence type="ECO:0000256" key="4">
    <source>
        <dbReference type="ARBA" id="ARBA00022692"/>
    </source>
</evidence>
<feature type="domain" description="Ferric oxidoreductase" evidence="9">
    <location>
        <begin position="54"/>
        <end position="166"/>
    </location>
</feature>
<keyword evidence="8" id="KW-0285">Flavoprotein</keyword>
<comment type="caution">
    <text evidence="8">Lacks conserved residue(s) required for the propagation of feature annotation.</text>
</comment>
<reference evidence="10" key="2">
    <citation type="submission" date="2023-01" db="EMBL/GenBank/DDBJ databases">
        <title>Draft genome sequence of Paraferrimonas sedimenticola strain NBRC 101628.</title>
        <authorList>
            <person name="Sun Q."/>
            <person name="Mori K."/>
        </authorList>
    </citation>
    <scope>NUCLEOTIDE SEQUENCE</scope>
    <source>
        <strain evidence="10">NBRC 101628</strain>
    </source>
</reference>
<protein>
    <recommendedName>
        <fullName evidence="8">Protein-methionine-sulfoxide reductase heme-binding subunit MsrQ</fullName>
    </recommendedName>
    <alternativeName>
        <fullName evidence="8">Flavocytochrome MsrQ</fullName>
    </alternativeName>
</protein>
<evidence type="ECO:0000313" key="11">
    <source>
        <dbReference type="Proteomes" id="UP001161422"/>
    </source>
</evidence>
<dbReference type="InterPro" id="IPR013130">
    <property type="entry name" value="Fe3_Rdtase_TM_dom"/>
</dbReference>
<comment type="cofactor">
    <cofactor evidence="8">
        <name>FMN</name>
        <dbReference type="ChEBI" id="CHEBI:58210"/>
    </cofactor>
    <text evidence="8">Binds 1 FMN per subunit.</text>
</comment>
<evidence type="ECO:0000256" key="3">
    <source>
        <dbReference type="ARBA" id="ARBA00022617"/>
    </source>
</evidence>
<gene>
    <name evidence="10" type="primary">yedZ</name>
    <name evidence="8" type="synonym">msrQ</name>
    <name evidence="10" type="ORF">GCM10007895_17790</name>
</gene>
<feature type="transmembrane region" description="Helical" evidence="8">
    <location>
        <begin position="48"/>
        <end position="67"/>
    </location>
</feature>
<keyword evidence="4 8" id="KW-0812">Transmembrane</keyword>
<dbReference type="GO" id="GO:0020037">
    <property type="term" value="F:heme binding"/>
    <property type="evidence" value="ECO:0007669"/>
    <property type="project" value="UniProtKB-UniRule"/>
</dbReference>
<dbReference type="GO" id="GO:0010181">
    <property type="term" value="F:FMN binding"/>
    <property type="evidence" value="ECO:0007669"/>
    <property type="project" value="UniProtKB-UniRule"/>
</dbReference>
<dbReference type="AlphaFoldDB" id="A0AA37RWN1"/>
<keyword evidence="8" id="KW-0288">FMN</keyword>
<name>A0AA37RWN1_9GAMM</name>
<dbReference type="NCBIfam" id="NF003831">
    <property type="entry name" value="PRK05419.1-2"/>
    <property type="match status" value="1"/>
</dbReference>
<dbReference type="Pfam" id="PF01794">
    <property type="entry name" value="Ferric_reduct"/>
    <property type="match status" value="1"/>
</dbReference>
<dbReference type="Proteomes" id="UP001161422">
    <property type="component" value="Unassembled WGS sequence"/>
</dbReference>
<keyword evidence="3 8" id="KW-0349">Heme</keyword>
<keyword evidence="8" id="KW-0249">Electron transport</keyword>
<keyword evidence="8" id="KW-0479">Metal-binding</keyword>
<organism evidence="10 11">
    <name type="scientific">Paraferrimonas sedimenticola</name>
    <dbReference type="NCBI Taxonomy" id="375674"/>
    <lineage>
        <taxon>Bacteria</taxon>
        <taxon>Pseudomonadati</taxon>
        <taxon>Pseudomonadota</taxon>
        <taxon>Gammaproteobacteria</taxon>
        <taxon>Alteromonadales</taxon>
        <taxon>Ferrimonadaceae</taxon>
        <taxon>Paraferrimonas</taxon>
    </lineage>
</organism>
<keyword evidence="11" id="KW-1185">Reference proteome</keyword>
<feature type="transmembrane region" description="Helical" evidence="8">
    <location>
        <begin position="122"/>
        <end position="143"/>
    </location>
</feature>
<evidence type="ECO:0000256" key="5">
    <source>
        <dbReference type="ARBA" id="ARBA00022989"/>
    </source>
</evidence>
<comment type="subcellular location">
    <subcellularLocation>
        <location evidence="8">Cell membrane</location>
        <topology evidence="8">Multi-pass membrane protein</topology>
    </subcellularLocation>
    <subcellularLocation>
        <location evidence="1">Membrane</location>
        <topology evidence="1">Multi-pass membrane protein</topology>
    </subcellularLocation>
</comment>
<comment type="function">
    <text evidence="8">Part of the MsrPQ system that repairs oxidized periplasmic proteins containing methionine sulfoxide residues (Met-O), using respiratory chain electrons. Thus protects these proteins from oxidative-stress damage caused by reactive species of oxygen and chlorine generated by the host defense mechanisms. MsrPQ is essential for the maintenance of envelope integrity under bleach stress, rescuing a wide series of structurally unrelated periplasmic proteins from methionine oxidation. MsrQ provides electrons for reduction to the reductase catalytic subunit MsrP, using the quinone pool of the respiratory chain.</text>
</comment>
<keyword evidence="2 8" id="KW-0813">Transport</keyword>
<feature type="transmembrane region" description="Helical" evidence="8">
    <location>
        <begin position="178"/>
        <end position="194"/>
    </location>
</feature>
<evidence type="ECO:0000256" key="7">
    <source>
        <dbReference type="ARBA" id="ARBA00023136"/>
    </source>
</evidence>
<dbReference type="GO" id="GO:0009055">
    <property type="term" value="F:electron transfer activity"/>
    <property type="evidence" value="ECO:0007669"/>
    <property type="project" value="UniProtKB-UniRule"/>
</dbReference>
<comment type="caution">
    <text evidence="10">The sequence shown here is derived from an EMBL/GenBank/DDBJ whole genome shotgun (WGS) entry which is preliminary data.</text>
</comment>
<dbReference type="GO" id="GO:0046872">
    <property type="term" value="F:metal ion binding"/>
    <property type="evidence" value="ECO:0007669"/>
    <property type="project" value="UniProtKB-KW"/>
</dbReference>
<comment type="subunit">
    <text evidence="8">Heterodimer of a catalytic subunit (MsrP) and a heme-binding subunit (MsrQ).</text>
</comment>
<dbReference type="PANTHER" id="PTHR36964:SF1">
    <property type="entry name" value="PROTEIN-METHIONINE-SULFOXIDE REDUCTASE HEME-BINDING SUBUNIT MSRQ"/>
    <property type="match status" value="1"/>
</dbReference>
<dbReference type="HAMAP" id="MF_01207">
    <property type="entry name" value="MsrQ"/>
    <property type="match status" value="1"/>
</dbReference>
<keyword evidence="6 8" id="KW-0408">Iron</keyword>
<evidence type="ECO:0000259" key="9">
    <source>
        <dbReference type="Pfam" id="PF01794"/>
    </source>
</evidence>
<feature type="transmembrane region" description="Helical" evidence="8">
    <location>
        <begin position="88"/>
        <end position="110"/>
    </location>
</feature>
<dbReference type="PANTHER" id="PTHR36964">
    <property type="entry name" value="PROTEIN-METHIONINE-SULFOXIDE REDUCTASE HEME-BINDING SUBUNIT MSRQ"/>
    <property type="match status" value="1"/>
</dbReference>
<dbReference type="GO" id="GO:0030091">
    <property type="term" value="P:protein repair"/>
    <property type="evidence" value="ECO:0007669"/>
    <property type="project" value="UniProtKB-UniRule"/>
</dbReference>
<reference evidence="10" key="1">
    <citation type="journal article" date="2014" name="Int. J. Syst. Evol. Microbiol.">
        <title>Complete genome sequence of Corynebacterium casei LMG S-19264T (=DSM 44701T), isolated from a smear-ripened cheese.</title>
        <authorList>
            <consortium name="US DOE Joint Genome Institute (JGI-PGF)"/>
            <person name="Walter F."/>
            <person name="Albersmeier A."/>
            <person name="Kalinowski J."/>
            <person name="Ruckert C."/>
        </authorList>
    </citation>
    <scope>NUCLEOTIDE SEQUENCE</scope>
    <source>
        <strain evidence="10">NBRC 101628</strain>
    </source>
</reference>
<dbReference type="GO" id="GO:0016679">
    <property type="term" value="F:oxidoreductase activity, acting on diphenols and related substances as donors"/>
    <property type="evidence" value="ECO:0007669"/>
    <property type="project" value="TreeGrafter"/>
</dbReference>
<proteinExistence type="inferred from homology"/>
<evidence type="ECO:0000256" key="2">
    <source>
        <dbReference type="ARBA" id="ARBA00022448"/>
    </source>
</evidence>